<dbReference type="Proteomes" id="UP001232750">
    <property type="component" value="Unassembled WGS sequence"/>
</dbReference>
<dbReference type="CDD" id="cd02781">
    <property type="entry name" value="MopB_CT_Acetylene-hydratase"/>
    <property type="match status" value="1"/>
</dbReference>
<dbReference type="InterPro" id="IPR006657">
    <property type="entry name" value="MoPterin_dinucl-bd_dom"/>
</dbReference>
<comment type="caution">
    <text evidence="10">The sequence shown here is derived from an EMBL/GenBank/DDBJ whole genome shotgun (WGS) entry which is preliminary data.</text>
</comment>
<evidence type="ECO:0000256" key="2">
    <source>
        <dbReference type="ARBA" id="ARBA00022485"/>
    </source>
</evidence>
<sequence length="966" mass="108295">MTEISKTSSGLKGLVAPDTVSTEVDINQDGVEMIKSLCYFCHANCGVLAYVKDGDVIKIEGDPAYSSQGGLCCRGTSALLHVNHPARINHVLKRVGEKGEGKWEQIPYDQGIQEVADKLNQIKAESGAEAVASAGGTTRTDDWARRRFLNQFGTPNGFHNALLCWIPTFMAETCVAGWSPFETDLGQAKSLILWGMNPGASTLGGMHGYTDLQKAGLKIVVVDPRYSETASKADLWLPLRPGTDAALALAMLNTIIYEGLYDFEFVAQWCDGFDELQEHVAEYTAEWAAPITWLDADQIRQAARLYAMNTPGCIQWGCTWDQIGRASTTGSHAIALIRAICGNLDVPGGDGMPGPSLGFLTDEEMEANECLPEEQKAKQIGSNKFKLTSWPGYQIISDNAKRTWGKTLPTEWFCEAHGPSVFKAILTGDPYQVRALIVNATNPVNSYGDAKMTLAALKKCEFLVTVDYWMTPTALFSDYVFPAAGALERPTIVTHYGATDSFMGGRRAMQPKYDRHTDMVFWRKLGLACGQDPEMWPWETEEEAYYHILKPLGLAIECYDDFVDRYRMYYPPLHQNKFIANGGFWTPSGKVECNSSILRELGYVGMPTYVGCCENEIDTPEIAEEYPIVLTTGGGFMPYHHSEHFQMQAIRYLYPDPYFSINPVLAEKLNISYGDWCWIETRRGRIKMRANVEAEVHPNVVFAPRGWWFPERDGSADLDNPFGCLESNVNVLTSVDDWDCDPMGGSWANRGLMCKVYKCGDFDKEFKPEDTQFSIPGSSKEPGIHMTPSEMKLDREPIPFEKPQPTEEVPEGYEWVWQNNTLYQKDTHFRLDESGWLVNPRTKGYHDAYTGWRYDAANECLVDDETGKMYTMDRDEIVFVAGVRCYPGQAAPYEVPENLTWNTEKGYATLGDKPYVYDPNSGWMMDPENGAFHDANYGWLYDAGSGHLVDEATGKHYDMSYEPVEE</sequence>
<dbReference type="Pfam" id="PF04879">
    <property type="entry name" value="Molybdop_Fe4S4"/>
    <property type="match status" value="1"/>
</dbReference>
<dbReference type="SUPFAM" id="SSF53706">
    <property type="entry name" value="Formate dehydrogenase/DMSO reductase, domains 1-3"/>
    <property type="match status" value="1"/>
</dbReference>
<protein>
    <submittedName>
        <fullName evidence="10">Molybdopterin-dependent oxidoreductase</fullName>
    </submittedName>
</protein>
<keyword evidence="2" id="KW-0004">4Fe-4S</keyword>
<evidence type="ECO:0000256" key="1">
    <source>
        <dbReference type="ARBA" id="ARBA00010312"/>
    </source>
</evidence>
<dbReference type="Pfam" id="PF00384">
    <property type="entry name" value="Molybdopterin"/>
    <property type="match status" value="1"/>
</dbReference>
<dbReference type="InterPro" id="IPR035617">
    <property type="entry name" value="RBM6_OCRE"/>
</dbReference>
<evidence type="ECO:0000313" key="11">
    <source>
        <dbReference type="Proteomes" id="UP001232750"/>
    </source>
</evidence>
<dbReference type="Gene3D" id="2.40.40.20">
    <property type="match status" value="1"/>
</dbReference>
<dbReference type="InterPro" id="IPR006963">
    <property type="entry name" value="Mopterin_OxRdtase_4Fe-4S_dom"/>
</dbReference>
<evidence type="ECO:0000256" key="6">
    <source>
        <dbReference type="ARBA" id="ARBA00023002"/>
    </source>
</evidence>
<keyword evidence="11" id="KW-1185">Reference proteome</keyword>
<keyword evidence="5" id="KW-0732">Signal</keyword>
<dbReference type="SMART" id="SM00926">
    <property type="entry name" value="Molybdop_Fe4S4"/>
    <property type="match status" value="1"/>
</dbReference>
<proteinExistence type="inferred from homology"/>
<dbReference type="Gene3D" id="3.40.50.740">
    <property type="match status" value="1"/>
</dbReference>
<dbReference type="SUPFAM" id="SSF50692">
    <property type="entry name" value="ADC-like"/>
    <property type="match status" value="1"/>
</dbReference>
<dbReference type="RefSeq" id="WP_283832060.1">
    <property type="nucleotide sequence ID" value="NZ_JASJEU010000014.1"/>
</dbReference>
<dbReference type="PANTHER" id="PTHR43742:SF9">
    <property type="entry name" value="TETRATHIONATE REDUCTASE SUBUNIT A"/>
    <property type="match status" value="1"/>
</dbReference>
<keyword evidence="4" id="KW-0479">Metal-binding</keyword>
<dbReference type="PROSITE" id="PS51669">
    <property type="entry name" value="4FE4S_MOW_BIS_MGD"/>
    <property type="match status" value="1"/>
</dbReference>
<dbReference type="CDD" id="cd16163">
    <property type="entry name" value="OCRE_RBM6"/>
    <property type="match status" value="1"/>
</dbReference>
<dbReference type="EMBL" id="JASJEU010000014">
    <property type="protein sequence ID" value="MDJ1650716.1"/>
    <property type="molecule type" value="Genomic_DNA"/>
</dbReference>
<dbReference type="InterPro" id="IPR041591">
    <property type="entry name" value="OCRE"/>
</dbReference>
<dbReference type="InterPro" id="IPR037949">
    <property type="entry name" value="MopB_CT_Acetylene-hydratase"/>
</dbReference>
<dbReference type="InterPro" id="IPR006656">
    <property type="entry name" value="Mopterin_OxRdtase"/>
</dbReference>
<gene>
    <name evidence="10" type="ORF">QNJ86_07870</name>
</gene>
<evidence type="ECO:0000313" key="10">
    <source>
        <dbReference type="EMBL" id="MDJ1650716.1"/>
    </source>
</evidence>
<evidence type="ECO:0000256" key="5">
    <source>
        <dbReference type="ARBA" id="ARBA00022729"/>
    </source>
</evidence>
<keyword evidence="8" id="KW-0411">Iron-sulfur</keyword>
<keyword evidence="3" id="KW-0500">Molybdenum</keyword>
<dbReference type="Gene3D" id="3.40.228.10">
    <property type="entry name" value="Dimethylsulfoxide Reductase, domain 2"/>
    <property type="match status" value="1"/>
</dbReference>
<evidence type="ECO:0000256" key="4">
    <source>
        <dbReference type="ARBA" id="ARBA00022723"/>
    </source>
</evidence>
<evidence type="ECO:0000259" key="9">
    <source>
        <dbReference type="PROSITE" id="PS51669"/>
    </source>
</evidence>
<comment type="similarity">
    <text evidence="1">Belongs to the prokaryotic molybdopterin-containing oxidoreductase family.</text>
</comment>
<evidence type="ECO:0000256" key="8">
    <source>
        <dbReference type="ARBA" id="ARBA00023014"/>
    </source>
</evidence>
<dbReference type="Pfam" id="PF01568">
    <property type="entry name" value="Molydop_binding"/>
    <property type="match status" value="1"/>
</dbReference>
<dbReference type="Gene3D" id="2.20.25.90">
    <property type="entry name" value="ADC-like domains"/>
    <property type="match status" value="1"/>
</dbReference>
<dbReference type="PANTHER" id="PTHR43742">
    <property type="entry name" value="TRIMETHYLAMINE-N-OXIDE REDUCTASE"/>
    <property type="match status" value="1"/>
</dbReference>
<evidence type="ECO:0000256" key="3">
    <source>
        <dbReference type="ARBA" id="ARBA00022505"/>
    </source>
</evidence>
<reference evidence="10 11" key="1">
    <citation type="submission" date="2023-05" db="EMBL/GenBank/DDBJ databases">
        <title>Gordonibacter KGMB12511T sp. nov., isolated from faeces of healthy Korean.</title>
        <authorList>
            <person name="Kim H.S."/>
            <person name="Kim J.-S."/>
            <person name="Suh M.K."/>
            <person name="Eom M.K."/>
            <person name="Do H.E."/>
            <person name="Lee J.-S."/>
        </authorList>
    </citation>
    <scope>NUCLEOTIDE SEQUENCE [LARGE SCALE GENOMIC DNA]</scope>
    <source>
        <strain evidence="10 11">KGMB12511</strain>
    </source>
</reference>
<dbReference type="InterPro" id="IPR050612">
    <property type="entry name" value="Prok_Mopterin_Oxidored"/>
</dbReference>
<dbReference type="InterPro" id="IPR009010">
    <property type="entry name" value="Asp_de-COase-like_dom_sf"/>
</dbReference>
<name>A0ABT7DQE1_9ACTN</name>
<accession>A0ABT7DQE1</accession>
<evidence type="ECO:0000256" key="7">
    <source>
        <dbReference type="ARBA" id="ARBA00023004"/>
    </source>
</evidence>
<keyword evidence="6" id="KW-0560">Oxidoreductase</keyword>
<dbReference type="Pfam" id="PF17780">
    <property type="entry name" value="OCRE"/>
    <property type="match status" value="1"/>
</dbReference>
<keyword evidence="7" id="KW-0408">Iron</keyword>
<organism evidence="10 11">
    <name type="scientific">Gordonibacter faecis</name>
    <dbReference type="NCBI Taxonomy" id="3047475"/>
    <lineage>
        <taxon>Bacteria</taxon>
        <taxon>Bacillati</taxon>
        <taxon>Actinomycetota</taxon>
        <taxon>Coriobacteriia</taxon>
        <taxon>Eggerthellales</taxon>
        <taxon>Eggerthellaceae</taxon>
        <taxon>Gordonibacter</taxon>
    </lineage>
</organism>
<feature type="domain" description="4Fe-4S Mo/W bis-MGD-type" evidence="9">
    <location>
        <begin position="31"/>
        <end position="86"/>
    </location>
</feature>